<evidence type="ECO:0000256" key="1">
    <source>
        <dbReference type="ARBA" id="ARBA00004141"/>
    </source>
</evidence>
<name>A0A7C8ZIP9_OPUST</name>
<keyword evidence="3 6" id="KW-0812">Transmembrane</keyword>
<feature type="transmembrane region" description="Helical" evidence="6">
    <location>
        <begin position="187"/>
        <end position="208"/>
    </location>
</feature>
<comment type="similarity">
    <text evidence="2">Belongs to the TMEM45 family.</text>
</comment>
<proteinExistence type="inferred from homology"/>
<dbReference type="PANTHER" id="PTHR46285">
    <property type="entry name" value="PROTEINASE INHIBITOR I4, SERPIN (DUF716)-RELATED"/>
    <property type="match status" value="1"/>
</dbReference>
<sequence>MGLFSFAFAGASLILIGAWESLSSSPPPPMLAENPITSSPPPHRTPRFSTVTLISTAFLSLLFIFDAFLSFTDALGSKDKVGSALQLQVIAVSTLFFLFSFLGLLSNLSKSCPFPFLLLDLTLFFGFIEEFLLYYFHLKDPKGVENRYYSLMLVPISICIISTMIELKKPNSNMPRLARGLGLILQGTWFIQMGLSFFTGFIAHNCILHHKSRGNYTIKCNGHMDSHRGGAIAVLLFNCYLALLVALISGVYSVVGRMYMDVGDRRSYRPLGREVQGVEGRGKFTLDSDSEDGGIDEIKQEEGCVDVSRRVNGAIELAVNGHVGVHR</sequence>
<organism evidence="7">
    <name type="scientific">Opuntia streptacantha</name>
    <name type="common">Prickly pear cactus</name>
    <name type="synonym">Opuntia cardona</name>
    <dbReference type="NCBI Taxonomy" id="393608"/>
    <lineage>
        <taxon>Eukaryota</taxon>
        <taxon>Viridiplantae</taxon>
        <taxon>Streptophyta</taxon>
        <taxon>Embryophyta</taxon>
        <taxon>Tracheophyta</taxon>
        <taxon>Spermatophyta</taxon>
        <taxon>Magnoliopsida</taxon>
        <taxon>eudicotyledons</taxon>
        <taxon>Gunneridae</taxon>
        <taxon>Pentapetalae</taxon>
        <taxon>Caryophyllales</taxon>
        <taxon>Cactineae</taxon>
        <taxon>Cactaceae</taxon>
        <taxon>Opuntioideae</taxon>
        <taxon>Opuntia</taxon>
    </lineage>
</organism>
<evidence type="ECO:0000256" key="4">
    <source>
        <dbReference type="ARBA" id="ARBA00022989"/>
    </source>
</evidence>
<protein>
    <submittedName>
        <fullName evidence="7">Uncharacterized protein</fullName>
    </submittedName>
</protein>
<dbReference type="EMBL" id="GISG01138046">
    <property type="protein sequence ID" value="MBA4644352.1"/>
    <property type="molecule type" value="Transcribed_RNA"/>
</dbReference>
<evidence type="ECO:0000256" key="3">
    <source>
        <dbReference type="ARBA" id="ARBA00022692"/>
    </source>
</evidence>
<dbReference type="PANTHER" id="PTHR46285:SF7">
    <property type="entry name" value="OS06G0238900 PROTEIN"/>
    <property type="match status" value="1"/>
</dbReference>
<dbReference type="Pfam" id="PF04819">
    <property type="entry name" value="DUF716"/>
    <property type="match status" value="1"/>
</dbReference>
<dbReference type="GO" id="GO:0016020">
    <property type="term" value="C:membrane"/>
    <property type="evidence" value="ECO:0007669"/>
    <property type="project" value="UniProtKB-SubCell"/>
</dbReference>
<feature type="transmembrane region" description="Helical" evidence="6">
    <location>
        <begin position="114"/>
        <end position="136"/>
    </location>
</feature>
<dbReference type="AlphaFoldDB" id="A0A7C8ZIP9"/>
<reference evidence="7" key="1">
    <citation type="journal article" date="2013" name="J. Plant Res.">
        <title>Effect of fungi and light on seed germination of three Opuntia species from semiarid lands of central Mexico.</title>
        <authorList>
            <person name="Delgado-Sanchez P."/>
            <person name="Jimenez-Bremont J.F."/>
            <person name="Guerrero-Gonzalez Mde L."/>
            <person name="Flores J."/>
        </authorList>
    </citation>
    <scope>NUCLEOTIDE SEQUENCE</scope>
    <source>
        <tissue evidence="7">Cladode</tissue>
    </source>
</reference>
<dbReference type="EMBL" id="GISG01138045">
    <property type="protein sequence ID" value="MBA4644351.1"/>
    <property type="molecule type" value="Transcribed_RNA"/>
</dbReference>
<accession>A0A7C8ZIP9</accession>
<evidence type="ECO:0000256" key="2">
    <source>
        <dbReference type="ARBA" id="ARBA00006948"/>
    </source>
</evidence>
<keyword evidence="5 6" id="KW-0472">Membrane</keyword>
<reference evidence="7" key="2">
    <citation type="submission" date="2020-07" db="EMBL/GenBank/DDBJ databases">
        <authorList>
            <person name="Vera ALvarez R."/>
            <person name="Arias-Moreno D.M."/>
            <person name="Jimenez-Jacinto V."/>
            <person name="Jimenez-Bremont J.F."/>
            <person name="Swaminathan K."/>
            <person name="Moose S.P."/>
            <person name="Guerrero-Gonzalez M.L."/>
            <person name="Marino-Ramirez L."/>
            <person name="Landsman D."/>
            <person name="Rodriguez-Kessler M."/>
            <person name="Delgado-Sanchez P."/>
        </authorList>
    </citation>
    <scope>NUCLEOTIDE SEQUENCE</scope>
    <source>
        <tissue evidence="7">Cladode</tissue>
    </source>
</reference>
<evidence type="ECO:0000256" key="5">
    <source>
        <dbReference type="ARBA" id="ARBA00023136"/>
    </source>
</evidence>
<feature type="transmembrane region" description="Helical" evidence="6">
    <location>
        <begin position="229"/>
        <end position="255"/>
    </location>
</feature>
<evidence type="ECO:0000313" key="7">
    <source>
        <dbReference type="EMBL" id="MBA4644352.1"/>
    </source>
</evidence>
<comment type="subcellular location">
    <subcellularLocation>
        <location evidence="1">Membrane</location>
        <topology evidence="1">Multi-pass membrane protein</topology>
    </subcellularLocation>
</comment>
<keyword evidence="4 6" id="KW-1133">Transmembrane helix</keyword>
<feature type="transmembrane region" description="Helical" evidence="6">
    <location>
        <begin position="81"/>
        <end position="102"/>
    </location>
</feature>
<dbReference type="InterPro" id="IPR006904">
    <property type="entry name" value="DUF716"/>
</dbReference>
<evidence type="ECO:0000256" key="6">
    <source>
        <dbReference type="SAM" id="Phobius"/>
    </source>
</evidence>
<feature type="transmembrane region" description="Helical" evidence="6">
    <location>
        <begin position="47"/>
        <end position="69"/>
    </location>
</feature>
<feature type="transmembrane region" description="Helical" evidence="6">
    <location>
        <begin position="148"/>
        <end position="167"/>
    </location>
</feature>